<evidence type="ECO:0000256" key="1">
    <source>
        <dbReference type="SAM" id="Phobius"/>
    </source>
</evidence>
<keyword evidence="3" id="KW-1185">Reference proteome</keyword>
<proteinExistence type="predicted"/>
<sequence>STQNGVCVNIPKCQLTDGKNTSNATCQLCVFNTNLILKNNSCEKADEHATVLSTVGIISCERGFVTNYLSCEKCNDLYNLSDVCERGKTTKCNSNGVIDEHGCELRTCFNATDQNGKCFDELPNCIYMVNSKCVLCASEYMISQDVCIKKKMDNCQLQSTGNCIRCDEHYYYDFETRNCQKCSLTCNTCITTSTKCLSCLSGAFLTDNVCNTNDDLIGVCEQYVPSGGCVKCVDGYYRYGLSCERCLDKCYTCNKKSSCLTCNTKYFKTTKGDCLLQSSIIGCAVNVTQSGCSKCIDGYYIYNSNQCAQCEVNCSTCSFNDICTSCHNEEVLINNKCYSKSSIEGCVAVKNSMCSKCNFWHIPSSDGTYCITKSVWWVILLIILFIIFLLILVVVGLYLLVKKLYAKSNRKKRKTTTVLK</sequence>
<dbReference type="InterPro" id="IPR006212">
    <property type="entry name" value="Furin_repeat"/>
</dbReference>
<dbReference type="PANTHER" id="PTHR45756">
    <property type="entry name" value="PALMITOYLTRANSFERASE"/>
    <property type="match status" value="1"/>
</dbReference>
<evidence type="ECO:0000313" key="2">
    <source>
        <dbReference type="EMBL" id="ELP87580.1"/>
    </source>
</evidence>
<organism evidence="2 3">
    <name type="scientific">Entamoeba invadens IP1</name>
    <dbReference type="NCBI Taxonomy" id="370355"/>
    <lineage>
        <taxon>Eukaryota</taxon>
        <taxon>Amoebozoa</taxon>
        <taxon>Evosea</taxon>
        <taxon>Archamoebae</taxon>
        <taxon>Mastigamoebida</taxon>
        <taxon>Entamoebidae</taxon>
        <taxon>Entamoeba</taxon>
    </lineage>
</organism>
<dbReference type="GeneID" id="14886558"/>
<dbReference type="KEGG" id="eiv:EIN_366010"/>
<dbReference type="Proteomes" id="UP000014680">
    <property type="component" value="Unassembled WGS sequence"/>
</dbReference>
<dbReference type="InterPro" id="IPR009030">
    <property type="entry name" value="Growth_fac_rcpt_cys_sf"/>
</dbReference>
<keyword evidence="1" id="KW-0812">Transmembrane</keyword>
<dbReference type="SMART" id="SM00261">
    <property type="entry name" value="FU"/>
    <property type="match status" value="3"/>
</dbReference>
<dbReference type="PANTHER" id="PTHR45756:SF1">
    <property type="entry name" value="PROTEIN KINASE DOMAIN CONTAINING PROTEIN"/>
    <property type="match status" value="1"/>
</dbReference>
<protein>
    <submittedName>
        <fullName evidence="2">Uncharacterized protein</fullName>
    </submittedName>
</protein>
<dbReference type="SUPFAM" id="SSF57184">
    <property type="entry name" value="Growth factor receptor domain"/>
    <property type="match status" value="2"/>
</dbReference>
<dbReference type="InterPro" id="IPR053215">
    <property type="entry name" value="TKL_Ser/Thr_kinase"/>
</dbReference>
<dbReference type="AlphaFoldDB" id="L7FLT2"/>
<keyword evidence="1" id="KW-0472">Membrane</keyword>
<feature type="transmembrane region" description="Helical" evidence="1">
    <location>
        <begin position="375"/>
        <end position="401"/>
    </location>
</feature>
<dbReference type="RefSeq" id="XP_004254351.1">
    <property type="nucleotide sequence ID" value="XM_004254303.1"/>
</dbReference>
<dbReference type="EMBL" id="KB206846">
    <property type="protein sequence ID" value="ELP87580.1"/>
    <property type="molecule type" value="Genomic_DNA"/>
</dbReference>
<gene>
    <name evidence="2" type="ORF">EIN_366010</name>
</gene>
<name>L7FLT2_ENTIV</name>
<keyword evidence="1" id="KW-1133">Transmembrane helix</keyword>
<dbReference type="OrthoDB" id="300641at2759"/>
<evidence type="ECO:0000313" key="3">
    <source>
        <dbReference type="Proteomes" id="UP000014680"/>
    </source>
</evidence>
<dbReference type="VEuPathDB" id="AmoebaDB:EIN_366010"/>
<accession>L7FLT2</accession>
<reference evidence="2 3" key="1">
    <citation type="submission" date="2012-10" db="EMBL/GenBank/DDBJ databases">
        <authorList>
            <person name="Zafar N."/>
            <person name="Inman J."/>
            <person name="Hall N."/>
            <person name="Lorenzi H."/>
            <person name="Caler E."/>
        </authorList>
    </citation>
    <scope>NUCLEOTIDE SEQUENCE [LARGE SCALE GENOMIC DNA]</scope>
    <source>
        <strain evidence="2 3">IP1</strain>
    </source>
</reference>
<dbReference type="Gene3D" id="2.10.220.10">
    <property type="entry name" value="Hormone Receptor, Insulin-like Growth Factor Receptor 1, Chain A, domain 2"/>
    <property type="match status" value="2"/>
</dbReference>
<feature type="non-terminal residue" evidence="2">
    <location>
        <position position="1"/>
    </location>
</feature>